<evidence type="ECO:0000313" key="1">
    <source>
        <dbReference type="EMBL" id="VEN33991.1"/>
    </source>
</evidence>
<dbReference type="PANTHER" id="PTHR47510:SF3">
    <property type="entry name" value="ENDO_EXONUCLEASE_PHOSPHATASE DOMAIN-CONTAINING PROTEIN"/>
    <property type="match status" value="1"/>
</dbReference>
<dbReference type="AlphaFoldDB" id="A0A653BEN0"/>
<organism evidence="1 2">
    <name type="scientific">Callosobruchus maculatus</name>
    <name type="common">Southern cowpea weevil</name>
    <name type="synonym">Pulse bruchid</name>
    <dbReference type="NCBI Taxonomy" id="64391"/>
    <lineage>
        <taxon>Eukaryota</taxon>
        <taxon>Metazoa</taxon>
        <taxon>Ecdysozoa</taxon>
        <taxon>Arthropoda</taxon>
        <taxon>Hexapoda</taxon>
        <taxon>Insecta</taxon>
        <taxon>Pterygota</taxon>
        <taxon>Neoptera</taxon>
        <taxon>Endopterygota</taxon>
        <taxon>Coleoptera</taxon>
        <taxon>Polyphaga</taxon>
        <taxon>Cucujiformia</taxon>
        <taxon>Chrysomeloidea</taxon>
        <taxon>Chrysomelidae</taxon>
        <taxon>Bruchinae</taxon>
        <taxon>Bruchini</taxon>
        <taxon>Callosobruchus</taxon>
    </lineage>
</organism>
<proteinExistence type="predicted"/>
<reference evidence="1 2" key="1">
    <citation type="submission" date="2019-01" db="EMBL/GenBank/DDBJ databases">
        <authorList>
            <person name="Sayadi A."/>
        </authorList>
    </citation>
    <scope>NUCLEOTIDE SEQUENCE [LARGE SCALE GENOMIC DNA]</scope>
</reference>
<feature type="non-terminal residue" evidence="1">
    <location>
        <position position="239"/>
    </location>
</feature>
<evidence type="ECO:0008006" key="3">
    <source>
        <dbReference type="Google" id="ProtNLM"/>
    </source>
</evidence>
<name>A0A653BEN0_CALMS</name>
<evidence type="ECO:0000313" key="2">
    <source>
        <dbReference type="Proteomes" id="UP000410492"/>
    </source>
</evidence>
<accession>A0A653BEN0</accession>
<keyword evidence="2" id="KW-1185">Reference proteome</keyword>
<dbReference type="OrthoDB" id="6819250at2759"/>
<dbReference type="EMBL" id="CAACVG010000375">
    <property type="protein sequence ID" value="VEN33991.1"/>
    <property type="molecule type" value="Genomic_DNA"/>
</dbReference>
<dbReference type="Proteomes" id="UP000410492">
    <property type="component" value="Unassembled WGS sequence"/>
</dbReference>
<gene>
    <name evidence="1" type="ORF">CALMAC_LOCUS341</name>
</gene>
<sequence length="239" mass="27502">QYYIDIAFPIKPKIIRRDNARKPWITKGILISNDKLHYLYKLSITGDVALKEYYRHYKKVYARVLRAAKRLHYNKVILNAKNKTKTAWNIIKQNKNLPKQETIKLKTSDTLITDPKDIAHKFMNHFNNISSLYKDGTATSRRTNIDRNINSFFFQPAVADDIISIINNFRNSNSTGGDRISTNMLKISANCISQPLAFLINCSIEEGIFPSVLKVAKIKPLFKSGDSFDICNYRPISLL</sequence>
<dbReference type="PANTHER" id="PTHR47510">
    <property type="entry name" value="REVERSE TRANSCRIPTASE DOMAIN-CONTAINING PROTEIN"/>
    <property type="match status" value="1"/>
</dbReference>
<protein>
    <recommendedName>
        <fullName evidence="3">Reverse transcriptase domain-containing protein</fullName>
    </recommendedName>
</protein>
<feature type="non-terminal residue" evidence="1">
    <location>
        <position position="1"/>
    </location>
</feature>